<feature type="compositionally biased region" description="Basic and acidic residues" evidence="8">
    <location>
        <begin position="744"/>
        <end position="754"/>
    </location>
</feature>
<dbReference type="InterPro" id="IPR013083">
    <property type="entry name" value="Znf_RING/FYVE/PHD"/>
</dbReference>
<keyword evidence="4" id="KW-0862">Zinc</keyword>
<feature type="compositionally biased region" description="Polar residues" evidence="8">
    <location>
        <begin position="728"/>
        <end position="738"/>
    </location>
</feature>
<feature type="repeat" description="RCC1" evidence="6">
    <location>
        <begin position="435"/>
        <end position="486"/>
    </location>
</feature>
<evidence type="ECO:0000256" key="7">
    <source>
        <dbReference type="SAM" id="Coils"/>
    </source>
</evidence>
<dbReference type="InterPro" id="IPR051210">
    <property type="entry name" value="Ub_ligase/GEF_domain"/>
</dbReference>
<evidence type="ECO:0000256" key="3">
    <source>
        <dbReference type="ARBA" id="ARBA00022771"/>
    </source>
</evidence>
<dbReference type="PROSITE" id="PS51514">
    <property type="entry name" value="BRX"/>
    <property type="match status" value="1"/>
</dbReference>
<dbReference type="Pfam" id="PF01363">
    <property type="entry name" value="FYVE"/>
    <property type="match status" value="1"/>
</dbReference>
<keyword evidence="12" id="KW-1185">Reference proteome</keyword>
<dbReference type="InterPro" id="IPR001849">
    <property type="entry name" value="PH_domain"/>
</dbReference>
<keyword evidence="7" id="KW-0175">Coiled coil</keyword>
<dbReference type="EMBL" id="JAYDYQ010002534">
    <property type="protein sequence ID" value="KAK4482444.1"/>
    <property type="molecule type" value="Genomic_DNA"/>
</dbReference>
<dbReference type="InterPro" id="IPR027988">
    <property type="entry name" value="BRX_N"/>
</dbReference>
<dbReference type="PANTHER" id="PTHR22870:SF437">
    <property type="entry name" value="REGULATOR OF CHROMOSOME CONDENSATION (RCC1) FAMILY WITH FYVE ZINC FINGER DOMAIN-CONTAINING PROTEIN"/>
    <property type="match status" value="1"/>
</dbReference>
<dbReference type="Pfam" id="PF13713">
    <property type="entry name" value="BRX_N"/>
    <property type="match status" value="1"/>
</dbReference>
<dbReference type="Pfam" id="PF00415">
    <property type="entry name" value="RCC1"/>
    <property type="match status" value="3"/>
</dbReference>
<evidence type="ECO:0000256" key="8">
    <source>
        <dbReference type="SAM" id="MobiDB-lite"/>
    </source>
</evidence>
<keyword evidence="2" id="KW-0677">Repeat</keyword>
<feature type="repeat" description="RCC1" evidence="6">
    <location>
        <begin position="603"/>
        <end position="654"/>
    </location>
</feature>
<keyword evidence="1" id="KW-0479">Metal-binding</keyword>
<feature type="compositionally biased region" description="Low complexity" evidence="8">
    <location>
        <begin position="216"/>
        <end position="227"/>
    </location>
</feature>
<feature type="domain" description="BRX" evidence="10">
    <location>
        <begin position="1033"/>
        <end position="1088"/>
    </location>
</feature>
<feature type="repeat" description="RCC1" evidence="6">
    <location>
        <begin position="382"/>
        <end position="434"/>
    </location>
</feature>
<evidence type="ECO:0000256" key="1">
    <source>
        <dbReference type="ARBA" id="ARBA00022723"/>
    </source>
</evidence>
<feature type="repeat" description="RCC1" evidence="6">
    <location>
        <begin position="268"/>
        <end position="329"/>
    </location>
</feature>
<evidence type="ECO:0000256" key="2">
    <source>
        <dbReference type="ARBA" id="ARBA00022737"/>
    </source>
</evidence>
<dbReference type="SUPFAM" id="SSF50729">
    <property type="entry name" value="PH domain-like"/>
    <property type="match status" value="1"/>
</dbReference>
<evidence type="ECO:0000259" key="10">
    <source>
        <dbReference type="PROSITE" id="PS51514"/>
    </source>
</evidence>
<feature type="compositionally biased region" description="Low complexity" evidence="8">
    <location>
        <begin position="830"/>
        <end position="850"/>
    </location>
</feature>
<reference evidence="11 12" key="1">
    <citation type="journal article" date="2023" name="bioRxiv">
        <title>Genome report: Whole genome sequence and annotation of Penstemon davidsonii.</title>
        <authorList>
            <person name="Ostevik K.L."/>
            <person name="Alabady M."/>
            <person name="Zhang M."/>
            <person name="Rausher M.D."/>
        </authorList>
    </citation>
    <scope>NUCLEOTIDE SEQUENCE [LARGE SCALE GENOMIC DNA]</scope>
    <source>
        <strain evidence="11">DNT005</strain>
        <tissue evidence="11">Whole leaf</tissue>
    </source>
</reference>
<dbReference type="Pfam" id="PF08381">
    <property type="entry name" value="BRX"/>
    <property type="match status" value="1"/>
</dbReference>
<feature type="region of interest" description="Disordered" evidence="8">
    <location>
        <begin position="728"/>
        <end position="773"/>
    </location>
</feature>
<feature type="coiled-coil region" evidence="7">
    <location>
        <begin position="861"/>
        <end position="941"/>
    </location>
</feature>
<dbReference type="PANTHER" id="PTHR22870">
    <property type="entry name" value="REGULATOR OF CHROMOSOME CONDENSATION"/>
    <property type="match status" value="1"/>
</dbReference>
<evidence type="ECO:0000259" key="9">
    <source>
        <dbReference type="PROSITE" id="PS50178"/>
    </source>
</evidence>
<dbReference type="InterPro" id="IPR011993">
    <property type="entry name" value="PH-like_dom_sf"/>
</dbReference>
<evidence type="ECO:0000256" key="4">
    <source>
        <dbReference type="ARBA" id="ARBA00022833"/>
    </source>
</evidence>
<dbReference type="InterPro" id="IPR000306">
    <property type="entry name" value="Znf_FYVE"/>
</dbReference>
<feature type="repeat" description="RCC1" evidence="6">
    <location>
        <begin position="499"/>
        <end position="550"/>
    </location>
</feature>
<feature type="region of interest" description="Disordered" evidence="8">
    <location>
        <begin position="214"/>
        <end position="238"/>
    </location>
</feature>
<dbReference type="Pfam" id="PF16627">
    <property type="entry name" value="BRX_assoc"/>
    <property type="match status" value="1"/>
</dbReference>
<organism evidence="11 12">
    <name type="scientific">Penstemon davidsonii</name>
    <dbReference type="NCBI Taxonomy" id="160366"/>
    <lineage>
        <taxon>Eukaryota</taxon>
        <taxon>Viridiplantae</taxon>
        <taxon>Streptophyta</taxon>
        <taxon>Embryophyta</taxon>
        <taxon>Tracheophyta</taxon>
        <taxon>Spermatophyta</taxon>
        <taxon>Magnoliopsida</taxon>
        <taxon>eudicotyledons</taxon>
        <taxon>Gunneridae</taxon>
        <taxon>Pentapetalae</taxon>
        <taxon>asterids</taxon>
        <taxon>lamiids</taxon>
        <taxon>Lamiales</taxon>
        <taxon>Plantaginaceae</taxon>
        <taxon>Cheloneae</taxon>
        <taxon>Penstemon</taxon>
    </lineage>
</organism>
<feature type="compositionally biased region" description="Basic and acidic residues" evidence="8">
    <location>
        <begin position="1023"/>
        <end position="1033"/>
    </location>
</feature>
<dbReference type="InterPro" id="IPR017455">
    <property type="entry name" value="Znf_FYVE-rel"/>
</dbReference>
<dbReference type="Gene3D" id="2.130.10.30">
    <property type="entry name" value="Regulator of chromosome condensation 1/beta-lactamase-inhibitor protein II"/>
    <property type="match status" value="2"/>
</dbReference>
<dbReference type="PROSITE" id="PS00626">
    <property type="entry name" value="RCC1_2"/>
    <property type="match status" value="3"/>
</dbReference>
<evidence type="ECO:0000313" key="12">
    <source>
        <dbReference type="Proteomes" id="UP001291926"/>
    </source>
</evidence>
<dbReference type="Proteomes" id="UP001291926">
    <property type="component" value="Unassembled WGS sequence"/>
</dbReference>
<feature type="compositionally biased region" description="Polar residues" evidence="8">
    <location>
        <begin position="148"/>
        <end position="163"/>
    </location>
</feature>
<comment type="caution">
    <text evidence="11">The sequence shown here is derived from an EMBL/GenBank/DDBJ whole genome shotgun (WGS) entry which is preliminary data.</text>
</comment>
<dbReference type="CDD" id="cd13365">
    <property type="entry name" value="PH_PLC_plant-like"/>
    <property type="match status" value="1"/>
</dbReference>
<proteinExistence type="predicted"/>
<sequence>MSRNGDRMSNSDVIRPGGPVEKDIDQAITALKKGAYLLKYGRRGKPKFCPFRLANDESVLIWFSGKEEKHLKLCHVSRIISGQRTPIFQRYPRPEKEYQSFSLIYNDRSLDLICKDKEEAEVWFTGLKALISRGHQRKWSKSDGIASGANSPRTYTRRSSPLNSPFGIGDSLQKDVPDQLRLHSPYESPPKNGVDKAFSDVILYAVPPKGFFPPDSASQSAHSLSSGGSDGTHGHMKGMGVDAFRVSLSSAVSSSSQGSGHDDGDALGDVYIWGEGTGDGVMGGGLHRVEGSSGIKMDSLLPKALESAVVLDVQNIACGGQHSVLVTKQGEIFSWGEESGGRLGHGVDSDVLHPKLIDSLSNSNIELVACGEYHSCAVTLSGDLYTWGDGHLGLLGHGNEVSHWVPKRVNGPLEGIHVSSISCGPWHTAVVTSAGQLFTFGDGTFGVLGHGDRESVSKPREVESLKGLRTVRAACGVWHTAAVVEVMVGSSSSSNCSSGKLFTWGDGDKGRLGHGDRESKLVPTCVAALVEPTFCQVACGHSLTVALTTSGHVYTMGSPVYGQLGNPQADGKLPSRVEGKLLKSFVEEIACGAYHVAVLTSRTEVYTWGKGANGRLGHGDANDRNFPSLVEALKDKQVKTIACGTNLTAAICLHKWVSGVDQSMCSGCRLPFNFKRKRHNCYNCGLVFCNSCSSKKSLRASMAPNPNKPYRVCDSCFNKLKKAIETDTTSHSSLSRRGSMNGIIEKDEKFDSRSRPHLSRFSSMEPLKQGNSYTSKRNKKLEFNSSRVSPIPNGSSQWGALNISKSFNPVFGSSKKKFSASVPGSRIVSRATSPISRRASPPRSTTPTPTLGGLTTPKIVLDDAKLTNDSLRQEVVKLRAQVPHLVENLSRKAQVQEVELQRTTKQLKEAIAIAGEETAKCKAAKEVIKSLTAQLKEMAERLPVGSARNIKSPPLTSLVPPSLSNDISNASVDRVNGQIDGQELESNESNSLLLSSVPSIASDRSLGHNRQGQTEAMMRNGNRTKDSDFRTENEWVEQDEPGVYITLTSLPGGLKDLKRVRFSRKRFSEKQAEQWWAENRARVYELYNVRMVDKSSVGVGSEDFAH</sequence>
<dbReference type="PRINTS" id="PR00633">
    <property type="entry name" value="RCCNDNSATION"/>
</dbReference>
<dbReference type="InterPro" id="IPR000408">
    <property type="entry name" value="Reg_chr_condens"/>
</dbReference>
<dbReference type="PROSITE" id="PS50178">
    <property type="entry name" value="ZF_FYVE"/>
    <property type="match status" value="1"/>
</dbReference>
<accession>A0ABR0D0A2</accession>
<dbReference type="PROSITE" id="PS50012">
    <property type="entry name" value="RCC1_3"/>
    <property type="match status" value="7"/>
</dbReference>
<feature type="repeat" description="RCC1" evidence="6">
    <location>
        <begin position="551"/>
        <end position="602"/>
    </location>
</feature>
<dbReference type="InterPro" id="IPR009091">
    <property type="entry name" value="RCC1/BLIP-II"/>
</dbReference>
<feature type="repeat" description="RCC1" evidence="6">
    <location>
        <begin position="330"/>
        <end position="381"/>
    </location>
</feature>
<dbReference type="InterPro" id="IPR011011">
    <property type="entry name" value="Znf_FYVE_PHD"/>
</dbReference>
<dbReference type="Pfam" id="PF16457">
    <property type="entry name" value="PH_12"/>
    <property type="match status" value="1"/>
</dbReference>
<dbReference type="Gene3D" id="3.30.40.10">
    <property type="entry name" value="Zinc/RING finger domain, C3HC4 (zinc finger)"/>
    <property type="match status" value="1"/>
</dbReference>
<name>A0ABR0D0A2_9LAMI</name>
<feature type="region of interest" description="Disordered" evidence="8">
    <location>
        <begin position="830"/>
        <end position="856"/>
    </location>
</feature>
<dbReference type="Gene3D" id="2.30.29.30">
    <property type="entry name" value="Pleckstrin-homology domain (PH domain)/Phosphotyrosine-binding domain (PTB)"/>
    <property type="match status" value="1"/>
</dbReference>
<gene>
    <name evidence="11" type="ORF">RD792_009601</name>
</gene>
<dbReference type="SUPFAM" id="SSF50985">
    <property type="entry name" value="RCC1/BLIP-II"/>
    <property type="match status" value="1"/>
</dbReference>
<protein>
    <submittedName>
        <fullName evidence="11">Uncharacterized protein</fullName>
    </submittedName>
</protein>
<evidence type="ECO:0000256" key="5">
    <source>
        <dbReference type="PROSITE-ProRule" id="PRU00091"/>
    </source>
</evidence>
<dbReference type="InterPro" id="IPR013591">
    <property type="entry name" value="Brevis_radix_dom"/>
</dbReference>
<dbReference type="SUPFAM" id="SSF57903">
    <property type="entry name" value="FYVE/PHD zinc finger"/>
    <property type="match status" value="1"/>
</dbReference>
<evidence type="ECO:0000313" key="11">
    <source>
        <dbReference type="EMBL" id="KAK4482444.1"/>
    </source>
</evidence>
<feature type="region of interest" description="Disordered" evidence="8">
    <location>
        <begin position="140"/>
        <end position="170"/>
    </location>
</feature>
<dbReference type="CDD" id="cd00065">
    <property type="entry name" value="FYVE_like_SF"/>
    <property type="match status" value="1"/>
</dbReference>
<dbReference type="Pfam" id="PF25390">
    <property type="entry name" value="WD40_RLD"/>
    <property type="match status" value="1"/>
</dbReference>
<feature type="domain" description="FYVE-type" evidence="9">
    <location>
        <begin position="659"/>
        <end position="721"/>
    </location>
</feature>
<dbReference type="InterPro" id="IPR058923">
    <property type="entry name" value="RCC1-like_dom"/>
</dbReference>
<feature type="region of interest" description="Disordered" evidence="8">
    <location>
        <begin position="1003"/>
        <end position="1033"/>
    </location>
</feature>
<evidence type="ECO:0000256" key="6">
    <source>
        <dbReference type="PROSITE-ProRule" id="PRU00235"/>
    </source>
</evidence>
<dbReference type="SMART" id="SM00064">
    <property type="entry name" value="FYVE"/>
    <property type="match status" value="1"/>
</dbReference>
<keyword evidence="3 5" id="KW-0863">Zinc-finger</keyword>